<keyword evidence="2" id="KW-1185">Reference proteome</keyword>
<dbReference type="AlphaFoldDB" id="A0A0N5A3G0"/>
<feature type="compositionally biased region" description="Polar residues" evidence="1">
    <location>
        <begin position="486"/>
        <end position="505"/>
    </location>
</feature>
<feature type="compositionally biased region" description="Basic and acidic residues" evidence="1">
    <location>
        <begin position="549"/>
        <end position="559"/>
    </location>
</feature>
<proteinExistence type="predicted"/>
<feature type="region of interest" description="Disordered" evidence="1">
    <location>
        <begin position="480"/>
        <end position="505"/>
    </location>
</feature>
<sequence length="612" mass="69105">MPSGLSLNCFICGDANLDEFGECNTQFQYDCANYAKRFSENEQIYCRTTRQKSLNNTYTIMKECISDTDHFKMFPKKTSKLDEECDLVDVDGAEIAYCLCKTGDYCNQKPISEQFIKFEEEHPELFENDVNENKEKIDLIESGRKMDEIESDLKRHPSNTNLQKNSEIDKDVLSTSSLIPSLPITDVGQKKPIIPEISNGRQFGNGLNNIKKISSTNNLYCVQCAQGKLEDEYSDCNQMKIVECASLPSASPSNKNYCFSRQIIIGQNKNAVEKMCVSHEALAQEYGKDAKVEGCETSENGKIRYCVCSGSECNRDSISTQIDKNKVVIEKLPNLTPVKVDQSKLNPIKPLIKQHLSCNVCSQSDLTLATSDCTTQLSNDCLSFGDSKNFCLTRQTQLSSGLFNVEKRCISENEFRENFPEEQLHNKELQVGCASVFDGFVNYCICDTNNCNKESLIGQVQKINNKGGLFNDQQKSINSEDDNVKKSQQNISTNPISPKSAQSKSLNTQTVLVPVNHNILNKPILTSKATSEDRFEELLNKDSPNSIQNEKDSEEDKTTKSILEINHDRIEKWKESDILSTSFSGGNKMNFSIKHHLFIIPLTIFYLNIFYY</sequence>
<dbReference type="Proteomes" id="UP000038045">
    <property type="component" value="Unplaced"/>
</dbReference>
<dbReference type="WBParaSite" id="PTRK_0001616500.1">
    <property type="protein sequence ID" value="PTRK_0001616500.1"/>
    <property type="gene ID" value="PTRK_0001616500"/>
</dbReference>
<reference evidence="3" key="1">
    <citation type="submission" date="2017-02" db="UniProtKB">
        <authorList>
            <consortium name="WormBaseParasite"/>
        </authorList>
    </citation>
    <scope>IDENTIFICATION</scope>
</reference>
<evidence type="ECO:0000256" key="1">
    <source>
        <dbReference type="SAM" id="MobiDB-lite"/>
    </source>
</evidence>
<evidence type="ECO:0000313" key="2">
    <source>
        <dbReference type="Proteomes" id="UP000038045"/>
    </source>
</evidence>
<protein>
    <submittedName>
        <fullName evidence="3">UPAR/Ly6 domain-containing protein</fullName>
    </submittedName>
</protein>
<accession>A0A0N5A3G0</accession>
<evidence type="ECO:0000313" key="3">
    <source>
        <dbReference type="WBParaSite" id="PTRK_0001616500.1"/>
    </source>
</evidence>
<name>A0A0N5A3G0_PARTI</name>
<feature type="region of interest" description="Disordered" evidence="1">
    <location>
        <begin position="538"/>
        <end position="559"/>
    </location>
</feature>
<organism evidence="2 3">
    <name type="scientific">Parastrongyloides trichosuri</name>
    <name type="common">Possum-specific nematode worm</name>
    <dbReference type="NCBI Taxonomy" id="131310"/>
    <lineage>
        <taxon>Eukaryota</taxon>
        <taxon>Metazoa</taxon>
        <taxon>Ecdysozoa</taxon>
        <taxon>Nematoda</taxon>
        <taxon>Chromadorea</taxon>
        <taxon>Rhabditida</taxon>
        <taxon>Tylenchina</taxon>
        <taxon>Panagrolaimomorpha</taxon>
        <taxon>Strongyloidoidea</taxon>
        <taxon>Strongyloididae</taxon>
        <taxon>Parastrongyloides</taxon>
    </lineage>
</organism>